<evidence type="ECO:0000313" key="1">
    <source>
        <dbReference type="EMBL" id="QDH91841.1"/>
    </source>
</evidence>
<proteinExistence type="predicted"/>
<keyword evidence="2" id="KW-1185">Reference proteome</keyword>
<dbReference type="GeneID" id="64767087"/>
<evidence type="ECO:0000313" key="2">
    <source>
        <dbReference type="Proteomes" id="UP000316777"/>
    </source>
</evidence>
<protein>
    <submittedName>
        <fullName evidence="1">Uncharacterized protein</fullName>
    </submittedName>
</protein>
<organism evidence="1 2">
    <name type="scientific">Mycobacterium phage Phrappuccino</name>
    <dbReference type="NCBI Taxonomy" id="2591223"/>
    <lineage>
        <taxon>Viruses</taxon>
        <taxon>Duplodnaviria</taxon>
        <taxon>Heunggongvirae</taxon>
        <taxon>Uroviricota</taxon>
        <taxon>Caudoviricetes</taxon>
        <taxon>Phrappuccinovirus</taxon>
        <taxon>Phrappuccinovirus phrappuccino</taxon>
        <taxon>Phreappuccinovirus Phrappuccino</taxon>
    </lineage>
</organism>
<sequence>MTQPRIRIETTVRFENIDGLAEHSPLCTNAYRDFDDPDKVLDVLGALFDGAREATLKSTAVRRGKS</sequence>
<reference evidence="1 2" key="1">
    <citation type="submission" date="2019-05" db="EMBL/GenBank/DDBJ databases">
        <authorList>
            <person name="Pope W.H."/>
            <person name="Garlena R.A."/>
            <person name="Russell D.A."/>
            <person name="Jacobs-Sera D."/>
            <person name="Hatfull G.F."/>
        </authorList>
    </citation>
    <scope>NUCLEOTIDE SEQUENCE [LARGE SCALE GENOMIC DNA]</scope>
</reference>
<dbReference type="RefSeq" id="YP_010059855.1">
    <property type="nucleotide sequence ID" value="NC_054727.1"/>
</dbReference>
<accession>A0A514DE01</accession>
<dbReference type="KEGG" id="vg:64767087"/>
<dbReference type="EMBL" id="MK937592">
    <property type="protein sequence ID" value="QDH91841.1"/>
    <property type="molecule type" value="Genomic_DNA"/>
</dbReference>
<gene>
    <name evidence="1" type="primary">166</name>
    <name evidence="1" type="ORF">SEA_PHRAPPUCCINO_166</name>
</gene>
<dbReference type="Proteomes" id="UP000316777">
    <property type="component" value="Segment"/>
</dbReference>
<name>A0A514DE01_9CAUD</name>